<evidence type="ECO:0000256" key="1">
    <source>
        <dbReference type="SAM" id="Phobius"/>
    </source>
</evidence>
<name>A0A1G7X8R2_9ACTN</name>
<sequence length="129" mass="13521">MSVLAPLGVAAVVSGAALYVRAVDPNEPGHYPGCPFLALTGLLCPGCGGLRAVHALGHGDVAAALGLNALVVLLVPVAGFLWVRWFAQAWRGRPMRPVAPGPRWLYGFLAAGVVFWIVRNMPFGQLLAP</sequence>
<evidence type="ECO:0008006" key="4">
    <source>
        <dbReference type="Google" id="ProtNLM"/>
    </source>
</evidence>
<protein>
    <recommendedName>
        <fullName evidence="4">DUF2752 domain-containing protein</fullName>
    </recommendedName>
</protein>
<feature type="transmembrane region" description="Helical" evidence="1">
    <location>
        <begin position="61"/>
        <end position="83"/>
    </location>
</feature>
<reference evidence="2 3" key="1">
    <citation type="submission" date="2016-10" db="EMBL/GenBank/DDBJ databases">
        <authorList>
            <person name="de Groot N.N."/>
        </authorList>
    </citation>
    <scope>NUCLEOTIDE SEQUENCE [LARGE SCALE GENOMIC DNA]</scope>
    <source>
        <strain evidence="2 3">CPCC 201354</strain>
    </source>
</reference>
<evidence type="ECO:0000313" key="3">
    <source>
        <dbReference type="Proteomes" id="UP000198923"/>
    </source>
</evidence>
<dbReference type="Pfam" id="PF10825">
    <property type="entry name" value="DUF2752"/>
    <property type="match status" value="1"/>
</dbReference>
<dbReference type="AlphaFoldDB" id="A0A1G7X8R2"/>
<keyword evidence="1" id="KW-0812">Transmembrane</keyword>
<keyword evidence="3" id="KW-1185">Reference proteome</keyword>
<dbReference type="EMBL" id="FNCN01000008">
    <property type="protein sequence ID" value="SDG80544.1"/>
    <property type="molecule type" value="Genomic_DNA"/>
</dbReference>
<gene>
    <name evidence="2" type="ORF">SAMN05421505_10884</name>
</gene>
<accession>A0A1G7X8R2</accession>
<dbReference type="STRING" id="504805.SAMN05421505_10884"/>
<proteinExistence type="predicted"/>
<keyword evidence="1" id="KW-0472">Membrane</keyword>
<organism evidence="2 3">
    <name type="scientific">Sinosporangium album</name>
    <dbReference type="NCBI Taxonomy" id="504805"/>
    <lineage>
        <taxon>Bacteria</taxon>
        <taxon>Bacillati</taxon>
        <taxon>Actinomycetota</taxon>
        <taxon>Actinomycetes</taxon>
        <taxon>Streptosporangiales</taxon>
        <taxon>Streptosporangiaceae</taxon>
        <taxon>Sinosporangium</taxon>
    </lineage>
</organism>
<feature type="transmembrane region" description="Helical" evidence="1">
    <location>
        <begin position="104"/>
        <end position="123"/>
    </location>
</feature>
<evidence type="ECO:0000313" key="2">
    <source>
        <dbReference type="EMBL" id="SDG80544.1"/>
    </source>
</evidence>
<keyword evidence="1" id="KW-1133">Transmembrane helix</keyword>
<dbReference type="Proteomes" id="UP000198923">
    <property type="component" value="Unassembled WGS sequence"/>
</dbReference>
<dbReference type="InterPro" id="IPR021215">
    <property type="entry name" value="DUF2752"/>
</dbReference>